<sequence>MTAINHKGTKVSIINNTVTTSETILESPNENDIWFDTTFDPQVVKIFDGTNWINMAHKGKPGSLFYADENGDPSENNDRLFWDSDKDRLGVGTNAPTHRLEVEGTMAAEGIVNSNGSIGRPSYRFKNDIDTGISRLAADELSFIVGGYEALLIDEPTVGVTKVIVNQTLELDGPLLDSSNSPGTSGQVLSATAAGTSWIDHASLSVSPEAGNQITTAADGGVYLGPTTYTGYFIISPPTTTGVSISETQLVDDLPFEPSQITFTARANVESESINASETILPNDINSSYGTSYGFARKNSDDSFLQQFGYSGGAGSSTLSNVISRYAIPGHCLGIRYSSSDGESLGTINAKVLDFNSLGFTLEVNYSQGVDITSVDRNQVFNESLLVLYTAYR</sequence>
<protein>
    <submittedName>
        <fullName evidence="1">Uncharacterized protein</fullName>
    </submittedName>
</protein>
<accession>A0ABV4K7Z4</accession>
<dbReference type="EMBL" id="JASMRN010000001">
    <property type="protein sequence ID" value="MEZ7513731.1"/>
    <property type="molecule type" value="Genomic_DNA"/>
</dbReference>
<evidence type="ECO:0000313" key="1">
    <source>
        <dbReference type="EMBL" id="MEZ7513731.1"/>
    </source>
</evidence>
<reference evidence="1 2" key="1">
    <citation type="submission" date="2023-05" db="EMBL/GenBank/DDBJ databases">
        <title>Adaptations of aquatic viruses from atmosphere-close ecosystems of the Central Arctic Ocean.</title>
        <authorList>
            <person name="Rahlff J."/>
            <person name="Holmfeldt K."/>
        </authorList>
    </citation>
    <scope>NUCLEOTIDE SEQUENCE [LARGE SCALE GENOMIC DNA]</scope>
    <source>
        <strain evidence="1 2">Arc14</strain>
    </source>
</reference>
<organism evidence="1 2">
    <name type="scientific">Flavobacterium frigidarium</name>
    <dbReference type="NCBI Taxonomy" id="99286"/>
    <lineage>
        <taxon>Bacteria</taxon>
        <taxon>Pseudomonadati</taxon>
        <taxon>Bacteroidota</taxon>
        <taxon>Flavobacteriia</taxon>
        <taxon>Flavobacteriales</taxon>
        <taxon>Flavobacteriaceae</taxon>
        <taxon>Flavobacterium</taxon>
    </lineage>
</organism>
<comment type="caution">
    <text evidence="1">The sequence shown here is derived from an EMBL/GenBank/DDBJ whole genome shotgun (WGS) entry which is preliminary data.</text>
</comment>
<dbReference type="Proteomes" id="UP001568894">
    <property type="component" value="Unassembled WGS sequence"/>
</dbReference>
<gene>
    <name evidence="1" type="ORF">QO192_00400</name>
</gene>
<evidence type="ECO:0000313" key="2">
    <source>
        <dbReference type="Proteomes" id="UP001568894"/>
    </source>
</evidence>
<name>A0ABV4K7Z4_9FLAO</name>
<proteinExistence type="predicted"/>
<keyword evidence="2" id="KW-1185">Reference proteome</keyword>